<comment type="caution">
    <text evidence="2">The sequence shown here is derived from an EMBL/GenBank/DDBJ whole genome shotgun (WGS) entry which is preliminary data.</text>
</comment>
<keyword evidence="1" id="KW-1133">Transmembrane helix</keyword>
<dbReference type="Proteomes" id="UP001177023">
    <property type="component" value="Unassembled WGS sequence"/>
</dbReference>
<evidence type="ECO:0000313" key="3">
    <source>
        <dbReference type="Proteomes" id="UP001177023"/>
    </source>
</evidence>
<protein>
    <submittedName>
        <fullName evidence="2">Uncharacterized protein</fullName>
    </submittedName>
</protein>
<reference evidence="2" key="1">
    <citation type="submission" date="2023-06" db="EMBL/GenBank/DDBJ databases">
        <authorList>
            <person name="Delattre M."/>
        </authorList>
    </citation>
    <scope>NUCLEOTIDE SEQUENCE</scope>
    <source>
        <strain evidence="2">AF72</strain>
    </source>
</reference>
<feature type="non-terminal residue" evidence="2">
    <location>
        <position position="117"/>
    </location>
</feature>
<evidence type="ECO:0000256" key="1">
    <source>
        <dbReference type="SAM" id="Phobius"/>
    </source>
</evidence>
<gene>
    <name evidence="2" type="ORF">MSPICULIGERA_LOCUS23262</name>
</gene>
<feature type="transmembrane region" description="Helical" evidence="1">
    <location>
        <begin position="6"/>
        <end position="27"/>
    </location>
</feature>
<proteinExistence type="predicted"/>
<name>A0AA36DCH5_9BILA</name>
<dbReference type="EMBL" id="CATQJA010002703">
    <property type="protein sequence ID" value="CAJ0585233.1"/>
    <property type="molecule type" value="Genomic_DNA"/>
</dbReference>
<dbReference type="AlphaFoldDB" id="A0AA36DCH5"/>
<evidence type="ECO:0000313" key="2">
    <source>
        <dbReference type="EMBL" id="CAJ0585233.1"/>
    </source>
</evidence>
<keyword evidence="3" id="KW-1185">Reference proteome</keyword>
<keyword evidence="1" id="KW-0472">Membrane</keyword>
<organism evidence="2 3">
    <name type="scientific">Mesorhabditis spiculigera</name>
    <dbReference type="NCBI Taxonomy" id="96644"/>
    <lineage>
        <taxon>Eukaryota</taxon>
        <taxon>Metazoa</taxon>
        <taxon>Ecdysozoa</taxon>
        <taxon>Nematoda</taxon>
        <taxon>Chromadorea</taxon>
        <taxon>Rhabditida</taxon>
        <taxon>Rhabditina</taxon>
        <taxon>Rhabditomorpha</taxon>
        <taxon>Rhabditoidea</taxon>
        <taxon>Rhabditidae</taxon>
        <taxon>Mesorhabditinae</taxon>
        <taxon>Mesorhabditis</taxon>
    </lineage>
</organism>
<keyword evidence="1" id="KW-0812">Transmembrane</keyword>
<accession>A0AA36DCH5</accession>
<sequence>MQPNVLWTVGFSTMVTFLLFDIGEASFADGKYSGMMGIERPGPAYSDYVIFPTVPSLYRVRLNPMMSKRSLGLSGFVERPRRRDYNIWLKRLGKRASAALPERTRDFGRVWLKKLGK</sequence>